<dbReference type="AlphaFoldDB" id="A0A835GXW8"/>
<keyword evidence="2" id="KW-0378">Hydrolase</keyword>
<dbReference type="GO" id="GO:0046872">
    <property type="term" value="F:metal ion binding"/>
    <property type="evidence" value="ECO:0007669"/>
    <property type="project" value="UniProtKB-KW"/>
</dbReference>
<reference evidence="6 7" key="1">
    <citation type="submission" date="2020-10" db="EMBL/GenBank/DDBJ databases">
        <title>The Coptis chinensis genome and diversification of protoberbering-type alkaloids.</title>
        <authorList>
            <person name="Wang B."/>
            <person name="Shu S."/>
            <person name="Song C."/>
            <person name="Liu Y."/>
        </authorList>
    </citation>
    <scope>NUCLEOTIDE SEQUENCE [LARGE SCALE GENOMIC DNA]</scope>
    <source>
        <strain evidence="6">HL-2020</strain>
        <tissue evidence="6">Leaf</tissue>
    </source>
</reference>
<gene>
    <name evidence="6" type="ORF">IFM89_017137</name>
</gene>
<dbReference type="EMBL" id="JADFTS010000009">
    <property type="protein sequence ID" value="KAF9588906.1"/>
    <property type="molecule type" value="Genomic_DNA"/>
</dbReference>
<organism evidence="6 7">
    <name type="scientific">Coptis chinensis</name>
    <dbReference type="NCBI Taxonomy" id="261450"/>
    <lineage>
        <taxon>Eukaryota</taxon>
        <taxon>Viridiplantae</taxon>
        <taxon>Streptophyta</taxon>
        <taxon>Embryophyta</taxon>
        <taxon>Tracheophyta</taxon>
        <taxon>Spermatophyta</taxon>
        <taxon>Magnoliopsida</taxon>
        <taxon>Ranunculales</taxon>
        <taxon>Ranunculaceae</taxon>
        <taxon>Coptidoideae</taxon>
        <taxon>Coptis</taxon>
    </lineage>
</organism>
<keyword evidence="7" id="KW-1185">Reference proteome</keyword>
<dbReference type="GO" id="GO:0004722">
    <property type="term" value="F:protein serine/threonine phosphatase activity"/>
    <property type="evidence" value="ECO:0007669"/>
    <property type="project" value="InterPro"/>
</dbReference>
<feature type="region of interest" description="Disordered" evidence="4">
    <location>
        <begin position="219"/>
        <end position="241"/>
    </location>
</feature>
<evidence type="ECO:0000313" key="7">
    <source>
        <dbReference type="Proteomes" id="UP000631114"/>
    </source>
</evidence>
<evidence type="ECO:0000256" key="3">
    <source>
        <dbReference type="ARBA" id="ARBA00023211"/>
    </source>
</evidence>
<evidence type="ECO:0000256" key="1">
    <source>
        <dbReference type="ARBA" id="ARBA00022723"/>
    </source>
</evidence>
<comment type="caution">
    <text evidence="6">The sequence shown here is derived from an EMBL/GenBank/DDBJ whole genome shotgun (WGS) entry which is preliminary data.</text>
</comment>
<feature type="domain" description="Serine/threonine specific protein phosphatases" evidence="5">
    <location>
        <begin position="47"/>
        <end position="283"/>
    </location>
</feature>
<evidence type="ECO:0000313" key="6">
    <source>
        <dbReference type="EMBL" id="KAF9588906.1"/>
    </source>
</evidence>
<feature type="compositionally biased region" description="Acidic residues" evidence="4">
    <location>
        <begin position="225"/>
        <end position="238"/>
    </location>
</feature>
<keyword evidence="3" id="KW-0464">Manganese</keyword>
<proteinExistence type="predicted"/>
<evidence type="ECO:0000256" key="4">
    <source>
        <dbReference type="SAM" id="MobiDB-lite"/>
    </source>
</evidence>
<dbReference type="PANTHER" id="PTHR45619">
    <property type="entry name" value="SERINE/THREONINE-PROTEIN PHOSPHATASE PP2A-RELATED"/>
    <property type="match status" value="1"/>
</dbReference>
<keyword evidence="1" id="KW-0479">Metal-binding</keyword>
<feature type="non-terminal residue" evidence="6">
    <location>
        <position position="310"/>
    </location>
</feature>
<dbReference type="Gene3D" id="3.60.21.10">
    <property type="match status" value="1"/>
</dbReference>
<dbReference type="SMART" id="SM00156">
    <property type="entry name" value="PP2Ac"/>
    <property type="match status" value="1"/>
</dbReference>
<dbReference type="InterPro" id="IPR029052">
    <property type="entry name" value="Metallo-depent_PP-like"/>
</dbReference>
<evidence type="ECO:0000256" key="2">
    <source>
        <dbReference type="ARBA" id="ARBA00022801"/>
    </source>
</evidence>
<protein>
    <recommendedName>
        <fullName evidence="5">Serine/threonine specific protein phosphatases domain-containing protein</fullName>
    </recommendedName>
</protein>
<dbReference type="SUPFAM" id="SSF56300">
    <property type="entry name" value="Metallo-dependent phosphatases"/>
    <property type="match status" value="1"/>
</dbReference>
<name>A0A835GXW8_9MAGN</name>
<dbReference type="InterPro" id="IPR006186">
    <property type="entry name" value="Ser/Thr-sp_prot-phosphatase"/>
</dbReference>
<sequence>MDERKKAMLCEKEVLWHANFEKFVFHLRQKVHNNNLQFIIFSNFVNSNNNNPQTLISQVKEILIEESNVQPVHSPVTVRGDIHGQFNDLIKLFQTGGHVPETNYIFMISLANITLLRGNHESRQVVNLLRYCLEPGTKIKTPIFGIALLNLAEYASKAEKDEFELFFRLLELRTTQENSETVQREASLIPLSPRVKKVCEEEDSKGRCSTRSDVADLTYPFDTNSLDDSEEGELEDSKDESNLRKSFSYGTLAHANFAGGSYYSDMRINGDSEDLIYYNHHKSDVGSLPVEYSTTSIPEQSLLQNSKRSL</sequence>
<dbReference type="InterPro" id="IPR047129">
    <property type="entry name" value="PPA2-like"/>
</dbReference>
<accession>A0A835GXW8</accession>
<dbReference type="Proteomes" id="UP000631114">
    <property type="component" value="Unassembled WGS sequence"/>
</dbReference>
<evidence type="ECO:0000259" key="5">
    <source>
        <dbReference type="SMART" id="SM00156"/>
    </source>
</evidence>